<dbReference type="PANTHER" id="PTHR37984:SF5">
    <property type="entry name" value="PROTEIN NYNRIN-LIKE"/>
    <property type="match status" value="1"/>
</dbReference>
<reference evidence="8" key="1">
    <citation type="submission" date="2023-08" db="EMBL/GenBank/DDBJ databases">
        <title>A de novo genome assembly of Solanum verrucosum Schlechtendal, a Mexican diploid species geographically isolated from the other diploid A-genome species in potato relatives.</title>
        <authorList>
            <person name="Hosaka K."/>
        </authorList>
    </citation>
    <scope>NUCLEOTIDE SEQUENCE</scope>
    <source>
        <tissue evidence="8">Young leaves</tissue>
    </source>
</reference>
<keyword evidence="1" id="KW-0808">Transferase</keyword>
<dbReference type="SUPFAM" id="SSF56672">
    <property type="entry name" value="DNA/RNA polymerases"/>
    <property type="match status" value="1"/>
</dbReference>
<protein>
    <recommendedName>
        <fullName evidence="7">Reverse transcriptase/retrotransposon-derived protein RNase H-like domain-containing protein</fullName>
    </recommendedName>
</protein>
<keyword evidence="9" id="KW-1185">Reference proteome</keyword>
<evidence type="ECO:0000313" key="8">
    <source>
        <dbReference type="EMBL" id="WMV46385.1"/>
    </source>
</evidence>
<evidence type="ECO:0000256" key="2">
    <source>
        <dbReference type="ARBA" id="ARBA00022695"/>
    </source>
</evidence>
<organism evidence="8 9">
    <name type="scientific">Solanum verrucosum</name>
    <dbReference type="NCBI Taxonomy" id="315347"/>
    <lineage>
        <taxon>Eukaryota</taxon>
        <taxon>Viridiplantae</taxon>
        <taxon>Streptophyta</taxon>
        <taxon>Embryophyta</taxon>
        <taxon>Tracheophyta</taxon>
        <taxon>Spermatophyta</taxon>
        <taxon>Magnoliopsida</taxon>
        <taxon>eudicotyledons</taxon>
        <taxon>Gunneridae</taxon>
        <taxon>Pentapetalae</taxon>
        <taxon>asterids</taxon>
        <taxon>lamiids</taxon>
        <taxon>Solanales</taxon>
        <taxon>Solanaceae</taxon>
        <taxon>Solanoideae</taxon>
        <taxon>Solaneae</taxon>
        <taxon>Solanum</taxon>
    </lineage>
</organism>
<dbReference type="Pfam" id="PF08284">
    <property type="entry name" value="RVP_2"/>
    <property type="match status" value="1"/>
</dbReference>
<dbReference type="PANTHER" id="PTHR37984">
    <property type="entry name" value="PROTEIN CBG26694"/>
    <property type="match status" value="1"/>
</dbReference>
<dbReference type="InterPro" id="IPR043502">
    <property type="entry name" value="DNA/RNA_pol_sf"/>
</dbReference>
<evidence type="ECO:0000259" key="7">
    <source>
        <dbReference type="Pfam" id="PF17919"/>
    </source>
</evidence>
<dbReference type="SUPFAM" id="SSF50630">
    <property type="entry name" value="Acid proteases"/>
    <property type="match status" value="1"/>
</dbReference>
<gene>
    <name evidence="8" type="ORF">MTR67_039770</name>
</gene>
<dbReference type="CDD" id="cd00303">
    <property type="entry name" value="retropepsin_like"/>
    <property type="match status" value="1"/>
</dbReference>
<dbReference type="InterPro" id="IPR041577">
    <property type="entry name" value="RT_RNaseH_2"/>
</dbReference>
<evidence type="ECO:0000256" key="3">
    <source>
        <dbReference type="ARBA" id="ARBA00022722"/>
    </source>
</evidence>
<keyword evidence="4" id="KW-0378">Hydrolase</keyword>
<feature type="region of interest" description="Disordered" evidence="6">
    <location>
        <begin position="72"/>
        <end position="100"/>
    </location>
</feature>
<sequence>MSVAKFEGKFHALARHSLMILPTEFEWVRRFVKGLIISIRPGVSQVFASGVPFYKVVDAAKELEMIRRERFEQRKGKRAHHSSNYGGAPPKNRGYSGRCYHSQSSRPIHVAIPIEVDYAGHSSLSLVHTSQGLSSRPVGRGGTRRGGSHQGSQASTFRVAQPPTRGGVQSNKGVSHSGRSGSPSGRGGPQFEGGRSHYYAFSGRPEAKTSDVVITSIILVCHRPATILFDPGSTYSYMSTYFTSSLDILCESLDLPVHVSTPVGDSVVVDQVYRLCIVTLMGYDTHTDLKVLDVVDFYVILGMDWLSPYHAILNCHAKTVTLAMPGIPIVEWREPGTQPIFIPHYRMAPAELKELKEQLQDDMLTYSHSKEEHEHHLSIVLGILKEKKLYAKFSKCYYQRFVEGFSSIASPLTRLTQKVVVFQWSDECEVSIQNLKTLLTTTPILTLPIKGEGFVVYCDVSRIGLGCVLMQKGKDHRSLPYIFNKRDLNLRQLRWLELLKDYDMTILYHPGKANVVADALSRKAVSMGSLALLQAGERPLARDVQSLANSFVRLDISESGKVLAYVEARSSLLEQIRTQQFDDGDLCKIRDKVSKGETM</sequence>
<dbReference type="InterPro" id="IPR021109">
    <property type="entry name" value="Peptidase_aspartic_dom_sf"/>
</dbReference>
<dbReference type="GO" id="GO:0016779">
    <property type="term" value="F:nucleotidyltransferase activity"/>
    <property type="evidence" value="ECO:0007669"/>
    <property type="project" value="UniProtKB-KW"/>
</dbReference>
<keyword evidence="4" id="KW-0255">Endonuclease</keyword>
<dbReference type="Gene3D" id="3.30.70.270">
    <property type="match status" value="1"/>
</dbReference>
<dbReference type="AlphaFoldDB" id="A0AAF0ZR22"/>
<dbReference type="InterPro" id="IPR050951">
    <property type="entry name" value="Retrovirus_Pol_polyprotein"/>
</dbReference>
<keyword evidence="5" id="KW-0511">Multifunctional enzyme</keyword>
<proteinExistence type="predicted"/>
<accession>A0AAF0ZR22</accession>
<dbReference type="GO" id="GO:0004519">
    <property type="term" value="F:endonuclease activity"/>
    <property type="evidence" value="ECO:0007669"/>
    <property type="project" value="UniProtKB-KW"/>
</dbReference>
<evidence type="ECO:0000313" key="9">
    <source>
        <dbReference type="Proteomes" id="UP001234989"/>
    </source>
</evidence>
<feature type="region of interest" description="Disordered" evidence="6">
    <location>
        <begin position="129"/>
        <end position="195"/>
    </location>
</feature>
<dbReference type="Gene3D" id="2.40.70.10">
    <property type="entry name" value="Acid Proteases"/>
    <property type="match status" value="1"/>
</dbReference>
<evidence type="ECO:0000256" key="6">
    <source>
        <dbReference type="SAM" id="MobiDB-lite"/>
    </source>
</evidence>
<feature type="domain" description="Reverse transcriptase/retrotransposon-derived protein RNase H-like" evidence="7">
    <location>
        <begin position="424"/>
        <end position="495"/>
    </location>
</feature>
<dbReference type="Pfam" id="PF17919">
    <property type="entry name" value="RT_RNaseH_2"/>
    <property type="match status" value="1"/>
</dbReference>
<dbReference type="Proteomes" id="UP001234989">
    <property type="component" value="Chromosome 9"/>
</dbReference>
<keyword evidence="2" id="KW-0548">Nucleotidyltransferase</keyword>
<dbReference type="EMBL" id="CP133620">
    <property type="protein sequence ID" value="WMV46385.1"/>
    <property type="molecule type" value="Genomic_DNA"/>
</dbReference>
<dbReference type="InterPro" id="IPR043128">
    <property type="entry name" value="Rev_trsase/Diguanyl_cyclase"/>
</dbReference>
<evidence type="ECO:0000256" key="5">
    <source>
        <dbReference type="ARBA" id="ARBA00023268"/>
    </source>
</evidence>
<keyword evidence="3" id="KW-0540">Nuclease</keyword>
<name>A0AAF0ZR22_SOLVR</name>
<evidence type="ECO:0000256" key="4">
    <source>
        <dbReference type="ARBA" id="ARBA00022759"/>
    </source>
</evidence>
<evidence type="ECO:0000256" key="1">
    <source>
        <dbReference type="ARBA" id="ARBA00022679"/>
    </source>
</evidence>